<dbReference type="EMBL" id="MU001699">
    <property type="protein sequence ID" value="KAF2453245.1"/>
    <property type="molecule type" value="Genomic_DNA"/>
</dbReference>
<dbReference type="Proteomes" id="UP000799766">
    <property type="component" value="Unassembled WGS sequence"/>
</dbReference>
<protein>
    <submittedName>
        <fullName evidence="2">Uncharacterized protein</fullName>
    </submittedName>
</protein>
<keyword evidence="3" id="KW-1185">Reference proteome</keyword>
<evidence type="ECO:0000313" key="2">
    <source>
        <dbReference type="EMBL" id="KAF2453245.1"/>
    </source>
</evidence>
<keyword evidence="1" id="KW-0472">Membrane</keyword>
<dbReference type="AlphaFoldDB" id="A0A6A6NNB3"/>
<reference evidence="2" key="1">
    <citation type="journal article" date="2020" name="Stud. Mycol.">
        <title>101 Dothideomycetes genomes: a test case for predicting lifestyles and emergence of pathogens.</title>
        <authorList>
            <person name="Haridas S."/>
            <person name="Albert R."/>
            <person name="Binder M."/>
            <person name="Bloem J."/>
            <person name="Labutti K."/>
            <person name="Salamov A."/>
            <person name="Andreopoulos B."/>
            <person name="Baker S."/>
            <person name="Barry K."/>
            <person name="Bills G."/>
            <person name="Bluhm B."/>
            <person name="Cannon C."/>
            <person name="Castanera R."/>
            <person name="Culley D."/>
            <person name="Daum C."/>
            <person name="Ezra D."/>
            <person name="Gonzalez J."/>
            <person name="Henrissat B."/>
            <person name="Kuo A."/>
            <person name="Liang C."/>
            <person name="Lipzen A."/>
            <person name="Lutzoni F."/>
            <person name="Magnuson J."/>
            <person name="Mondo S."/>
            <person name="Nolan M."/>
            <person name="Ohm R."/>
            <person name="Pangilinan J."/>
            <person name="Park H.-J."/>
            <person name="Ramirez L."/>
            <person name="Alfaro M."/>
            <person name="Sun H."/>
            <person name="Tritt A."/>
            <person name="Yoshinaga Y."/>
            <person name="Zwiers L.-H."/>
            <person name="Turgeon B."/>
            <person name="Goodwin S."/>
            <person name="Spatafora J."/>
            <person name="Crous P."/>
            <person name="Grigoriev I."/>
        </authorList>
    </citation>
    <scope>NUCLEOTIDE SEQUENCE</scope>
    <source>
        <strain evidence="2">ATCC 16933</strain>
    </source>
</reference>
<evidence type="ECO:0000256" key="1">
    <source>
        <dbReference type="SAM" id="Phobius"/>
    </source>
</evidence>
<organism evidence="2 3">
    <name type="scientific">Lineolata rhizophorae</name>
    <dbReference type="NCBI Taxonomy" id="578093"/>
    <lineage>
        <taxon>Eukaryota</taxon>
        <taxon>Fungi</taxon>
        <taxon>Dikarya</taxon>
        <taxon>Ascomycota</taxon>
        <taxon>Pezizomycotina</taxon>
        <taxon>Dothideomycetes</taxon>
        <taxon>Dothideomycetes incertae sedis</taxon>
        <taxon>Lineolatales</taxon>
        <taxon>Lineolataceae</taxon>
        <taxon>Lineolata</taxon>
    </lineage>
</organism>
<proteinExistence type="predicted"/>
<feature type="transmembrane region" description="Helical" evidence="1">
    <location>
        <begin position="20"/>
        <end position="44"/>
    </location>
</feature>
<evidence type="ECO:0000313" key="3">
    <source>
        <dbReference type="Proteomes" id="UP000799766"/>
    </source>
</evidence>
<sequence>MARSPDNSGYVPIPSVGHELGVMFGFVGVFVVATIIYGFVWTAVNKRGLCREEERVAGMRELLRQRETQGEKLLVDDGTPIAS</sequence>
<accession>A0A6A6NNB3</accession>
<keyword evidence="1" id="KW-0812">Transmembrane</keyword>
<name>A0A6A6NNB3_9PEZI</name>
<keyword evidence="1" id="KW-1133">Transmembrane helix</keyword>
<gene>
    <name evidence="2" type="ORF">BDY21DRAFT_375040</name>
</gene>